<name>A0A4R5EVE1_9ACTN</name>
<evidence type="ECO:0000256" key="1">
    <source>
        <dbReference type="ARBA" id="ARBA00004418"/>
    </source>
</evidence>
<sequence length="210" mass="22559">MRLAYLLTGDVHLGGLHRARPGSMALVVKAGSRIRSVAGLKGRKIGVPHLRGLPALSAVAMLKRGGLDPDDVVLVESPYHHGVKAALLAEPYLTAGLREGRVPVLPPAGFEGLPTAGWMAADDWIKDNPRTLRAFQRALAKAHRLIAADPGQVVRVLPSYARVTSSDLDGVELGSYSADLDVPGLQRLADLARRHSVLREPLDVRDFVIK</sequence>
<protein>
    <submittedName>
        <fullName evidence="5">ABC transporter substrate-binding protein</fullName>
    </submittedName>
</protein>
<dbReference type="EMBL" id="SMLD01000117">
    <property type="protein sequence ID" value="TDE38833.1"/>
    <property type="molecule type" value="Genomic_DNA"/>
</dbReference>
<gene>
    <name evidence="5" type="ORF">E1295_33295</name>
</gene>
<evidence type="ECO:0000313" key="6">
    <source>
        <dbReference type="Proteomes" id="UP000295136"/>
    </source>
</evidence>
<dbReference type="PANTHER" id="PTHR30024">
    <property type="entry name" value="ALIPHATIC SULFONATES-BINDING PROTEIN-RELATED"/>
    <property type="match status" value="1"/>
</dbReference>
<reference evidence="5 6" key="1">
    <citation type="submission" date="2019-03" db="EMBL/GenBank/DDBJ databases">
        <title>Draft genome sequences of novel Actinobacteria.</title>
        <authorList>
            <person name="Sahin N."/>
            <person name="Ay H."/>
            <person name="Saygin H."/>
        </authorList>
    </citation>
    <scope>NUCLEOTIDE SEQUENCE [LARGE SCALE GENOMIC DNA]</scope>
    <source>
        <strain evidence="5 6">6K102</strain>
    </source>
</reference>
<dbReference type="Gene3D" id="3.40.190.10">
    <property type="entry name" value="Periplasmic binding protein-like II"/>
    <property type="match status" value="2"/>
</dbReference>
<dbReference type="AlphaFoldDB" id="A0A4R5EVE1"/>
<accession>A0A4R5EVE1</accession>
<keyword evidence="3" id="KW-0732">Signal</keyword>
<evidence type="ECO:0000256" key="3">
    <source>
        <dbReference type="ARBA" id="ARBA00022729"/>
    </source>
</evidence>
<dbReference type="InterPro" id="IPR015168">
    <property type="entry name" value="SsuA/THI5"/>
</dbReference>
<keyword evidence="6" id="KW-1185">Reference proteome</keyword>
<proteinExistence type="inferred from homology"/>
<dbReference type="PANTHER" id="PTHR30024:SF47">
    <property type="entry name" value="TAURINE-BINDING PERIPLASMIC PROTEIN"/>
    <property type="match status" value="1"/>
</dbReference>
<comment type="subcellular location">
    <subcellularLocation>
        <location evidence="1">Periplasm</location>
    </subcellularLocation>
</comment>
<evidence type="ECO:0000313" key="5">
    <source>
        <dbReference type="EMBL" id="TDE38833.1"/>
    </source>
</evidence>
<dbReference type="SUPFAM" id="SSF53850">
    <property type="entry name" value="Periplasmic binding protein-like II"/>
    <property type="match status" value="1"/>
</dbReference>
<evidence type="ECO:0000259" key="4">
    <source>
        <dbReference type="Pfam" id="PF09084"/>
    </source>
</evidence>
<dbReference type="RefSeq" id="WP_132636694.1">
    <property type="nucleotide sequence ID" value="NZ_SMLD01000117.1"/>
</dbReference>
<dbReference type="Pfam" id="PF09084">
    <property type="entry name" value="NMT1"/>
    <property type="match status" value="1"/>
</dbReference>
<dbReference type="Proteomes" id="UP000295136">
    <property type="component" value="Unassembled WGS sequence"/>
</dbReference>
<feature type="domain" description="SsuA/THI5-like" evidence="4">
    <location>
        <begin position="24"/>
        <end position="151"/>
    </location>
</feature>
<dbReference type="GO" id="GO:0042597">
    <property type="term" value="C:periplasmic space"/>
    <property type="evidence" value="ECO:0007669"/>
    <property type="project" value="UniProtKB-SubCell"/>
</dbReference>
<comment type="caution">
    <text evidence="5">The sequence shown here is derived from an EMBL/GenBank/DDBJ whole genome shotgun (WGS) entry which is preliminary data.</text>
</comment>
<comment type="similarity">
    <text evidence="2">Belongs to the bacterial solute-binding protein SsuA/TauA family.</text>
</comment>
<evidence type="ECO:0000256" key="2">
    <source>
        <dbReference type="ARBA" id="ARBA00010742"/>
    </source>
</evidence>
<organism evidence="5 6">
    <name type="scientific">Nonomuraea mesophila</name>
    <dbReference type="NCBI Taxonomy" id="2530382"/>
    <lineage>
        <taxon>Bacteria</taxon>
        <taxon>Bacillati</taxon>
        <taxon>Actinomycetota</taxon>
        <taxon>Actinomycetes</taxon>
        <taxon>Streptosporangiales</taxon>
        <taxon>Streptosporangiaceae</taxon>
        <taxon>Nonomuraea</taxon>
    </lineage>
</organism>